<keyword evidence="3" id="KW-0804">Transcription</keyword>
<evidence type="ECO:0000256" key="4">
    <source>
        <dbReference type="PROSITE-ProRule" id="PRU00335"/>
    </source>
</evidence>
<dbReference type="InterPro" id="IPR001647">
    <property type="entry name" value="HTH_TetR"/>
</dbReference>
<protein>
    <submittedName>
        <fullName evidence="6">TetR-like C-terminal domain-containing protein</fullName>
    </submittedName>
</protein>
<dbReference type="EMBL" id="BAAAZN010000014">
    <property type="protein sequence ID" value="GAA3566596.1"/>
    <property type="molecule type" value="Genomic_DNA"/>
</dbReference>
<dbReference type="Gene3D" id="1.10.357.10">
    <property type="entry name" value="Tetracycline Repressor, domain 2"/>
    <property type="match status" value="1"/>
</dbReference>
<organism evidence="6 7">
    <name type="scientific">Amycolatopsis ultiminotia</name>
    <dbReference type="NCBI Taxonomy" id="543629"/>
    <lineage>
        <taxon>Bacteria</taxon>
        <taxon>Bacillati</taxon>
        <taxon>Actinomycetota</taxon>
        <taxon>Actinomycetes</taxon>
        <taxon>Pseudonocardiales</taxon>
        <taxon>Pseudonocardiaceae</taxon>
        <taxon>Amycolatopsis</taxon>
    </lineage>
</organism>
<dbReference type="PANTHER" id="PTHR30055:SF239">
    <property type="entry name" value="TRANSCRIPTIONAL REGULATORY PROTEIN"/>
    <property type="match status" value="1"/>
</dbReference>
<dbReference type="InterPro" id="IPR009057">
    <property type="entry name" value="Homeodomain-like_sf"/>
</dbReference>
<proteinExistence type="predicted"/>
<gene>
    <name evidence="6" type="ORF">GCM10022222_58110</name>
</gene>
<dbReference type="PROSITE" id="PS50977">
    <property type="entry name" value="HTH_TETR_2"/>
    <property type="match status" value="1"/>
</dbReference>
<dbReference type="SUPFAM" id="SSF46689">
    <property type="entry name" value="Homeodomain-like"/>
    <property type="match status" value="1"/>
</dbReference>
<dbReference type="Proteomes" id="UP001500689">
    <property type="component" value="Unassembled WGS sequence"/>
</dbReference>
<sequence>MVTRTPLTTASVIAEAAALADESGFEAVTLSAVARRLGVRTPSLYSHVRDREALLDGIGALALSELVARIAEVVAGRAGRAALEGYATVYRTYARERPGRWQSLQRRAGEAVVRSDAAREVVALTAAVLRGYPVPAAEHVHAVRLLGSTINGYLALERIGSFDHSTPSPEVSWRKTVEVLDVLLRAWPAESGKDTTAP</sequence>
<name>A0ABP6XGZ7_9PSEU</name>
<dbReference type="Pfam" id="PF13305">
    <property type="entry name" value="TetR_C_33"/>
    <property type="match status" value="1"/>
</dbReference>
<dbReference type="PANTHER" id="PTHR30055">
    <property type="entry name" value="HTH-TYPE TRANSCRIPTIONAL REGULATOR RUTR"/>
    <property type="match status" value="1"/>
</dbReference>
<accession>A0ABP6XGZ7</accession>
<dbReference type="InterPro" id="IPR050109">
    <property type="entry name" value="HTH-type_TetR-like_transc_reg"/>
</dbReference>
<evidence type="ECO:0000256" key="1">
    <source>
        <dbReference type="ARBA" id="ARBA00023015"/>
    </source>
</evidence>
<evidence type="ECO:0000313" key="7">
    <source>
        <dbReference type="Proteomes" id="UP001500689"/>
    </source>
</evidence>
<evidence type="ECO:0000259" key="5">
    <source>
        <dbReference type="PROSITE" id="PS50977"/>
    </source>
</evidence>
<comment type="caution">
    <text evidence="6">The sequence shown here is derived from an EMBL/GenBank/DDBJ whole genome shotgun (WGS) entry which is preliminary data.</text>
</comment>
<evidence type="ECO:0000256" key="3">
    <source>
        <dbReference type="ARBA" id="ARBA00023163"/>
    </source>
</evidence>
<keyword evidence="2 4" id="KW-0238">DNA-binding</keyword>
<dbReference type="Pfam" id="PF00440">
    <property type="entry name" value="TetR_N"/>
    <property type="match status" value="1"/>
</dbReference>
<dbReference type="PRINTS" id="PR00455">
    <property type="entry name" value="HTHTETR"/>
</dbReference>
<evidence type="ECO:0000256" key="2">
    <source>
        <dbReference type="ARBA" id="ARBA00023125"/>
    </source>
</evidence>
<feature type="DNA-binding region" description="H-T-H motif" evidence="4">
    <location>
        <begin position="29"/>
        <end position="48"/>
    </location>
</feature>
<dbReference type="Gene3D" id="1.10.10.60">
    <property type="entry name" value="Homeodomain-like"/>
    <property type="match status" value="1"/>
</dbReference>
<keyword evidence="7" id="KW-1185">Reference proteome</keyword>
<dbReference type="SUPFAM" id="SSF48498">
    <property type="entry name" value="Tetracyclin repressor-like, C-terminal domain"/>
    <property type="match status" value="1"/>
</dbReference>
<dbReference type="InterPro" id="IPR025996">
    <property type="entry name" value="MT1864/Rv1816-like_C"/>
</dbReference>
<evidence type="ECO:0000313" key="6">
    <source>
        <dbReference type="EMBL" id="GAA3566596.1"/>
    </source>
</evidence>
<reference evidence="7" key="1">
    <citation type="journal article" date="2019" name="Int. J. Syst. Evol. Microbiol.">
        <title>The Global Catalogue of Microorganisms (GCM) 10K type strain sequencing project: providing services to taxonomists for standard genome sequencing and annotation.</title>
        <authorList>
            <consortium name="The Broad Institute Genomics Platform"/>
            <consortium name="The Broad Institute Genome Sequencing Center for Infectious Disease"/>
            <person name="Wu L."/>
            <person name="Ma J."/>
        </authorList>
    </citation>
    <scope>NUCLEOTIDE SEQUENCE [LARGE SCALE GENOMIC DNA]</scope>
    <source>
        <strain evidence="7">JCM 16898</strain>
    </source>
</reference>
<dbReference type="InterPro" id="IPR036271">
    <property type="entry name" value="Tet_transcr_reg_TetR-rel_C_sf"/>
</dbReference>
<feature type="domain" description="HTH tetR-type" evidence="5">
    <location>
        <begin position="6"/>
        <end position="66"/>
    </location>
</feature>
<keyword evidence="1" id="KW-0805">Transcription regulation</keyword>